<protein>
    <submittedName>
        <fullName evidence="2">Uncharacterized protein</fullName>
    </submittedName>
</protein>
<organism evidence="2 3">
    <name type="scientific">Urochloa decumbens</name>
    <dbReference type="NCBI Taxonomy" id="240449"/>
    <lineage>
        <taxon>Eukaryota</taxon>
        <taxon>Viridiplantae</taxon>
        <taxon>Streptophyta</taxon>
        <taxon>Embryophyta</taxon>
        <taxon>Tracheophyta</taxon>
        <taxon>Spermatophyta</taxon>
        <taxon>Magnoliopsida</taxon>
        <taxon>Liliopsida</taxon>
        <taxon>Poales</taxon>
        <taxon>Poaceae</taxon>
        <taxon>PACMAD clade</taxon>
        <taxon>Panicoideae</taxon>
        <taxon>Panicodae</taxon>
        <taxon>Paniceae</taxon>
        <taxon>Melinidinae</taxon>
        <taxon>Urochloa</taxon>
    </lineage>
</organism>
<keyword evidence="3" id="KW-1185">Reference proteome</keyword>
<name>A0ABC8VIC4_9POAL</name>
<sequence>MRISMAKESRRRLAKKEKSRRRVPRFRSPREQHRLLGHYCVNPKKMDDGIRRLNAEFIPMPANHPRRRLSLDFLPQPPPYTYSHERVLTDSRGGLLAFVEDNWYAVVCDPRTRQYRKVRFPWGQDDDDSDWDCSYHCIGVFLLDADDDDGSGSRSPMSRFRVLCVCLVLDYMSDTIKAHSCVYSARHNRWLRSWSVTRKNIGHGHWTDGCSSDLLDTYKRIVGRAGGSIFWSGHRGHVLAVDESTGQFSKFRLPVAARSKHHSSKNLRVVGGGGAGLRIVRLVDGDLEVLLLTARGHHGARECTVERRAGLHRLANIEDRPDQSWRFVDAATTPAALVLGAFSDASISLFCLNVETMKLQRLNEKTTMIAGRVFPYELPYMAAHN</sequence>
<proteinExistence type="predicted"/>
<dbReference type="AlphaFoldDB" id="A0ABC8VIC4"/>
<reference evidence="2" key="1">
    <citation type="submission" date="2024-10" db="EMBL/GenBank/DDBJ databases">
        <authorList>
            <person name="Ryan C."/>
        </authorList>
    </citation>
    <scope>NUCLEOTIDE SEQUENCE [LARGE SCALE GENOMIC DNA]</scope>
</reference>
<dbReference type="PANTHER" id="PTHR33207">
    <property type="entry name" value="F-BOX DOMAIN CONTAINING PROTEIN-RELATED"/>
    <property type="match status" value="1"/>
</dbReference>
<evidence type="ECO:0000313" key="3">
    <source>
        <dbReference type="Proteomes" id="UP001497457"/>
    </source>
</evidence>
<dbReference type="Proteomes" id="UP001497457">
    <property type="component" value="Chromosome 10rd"/>
</dbReference>
<evidence type="ECO:0000256" key="1">
    <source>
        <dbReference type="SAM" id="MobiDB-lite"/>
    </source>
</evidence>
<dbReference type="EMBL" id="OZ075120">
    <property type="protein sequence ID" value="CAL4891398.1"/>
    <property type="molecule type" value="Genomic_DNA"/>
</dbReference>
<gene>
    <name evidence="2" type="ORF">URODEC1_LOCUS3774</name>
</gene>
<evidence type="ECO:0000313" key="2">
    <source>
        <dbReference type="EMBL" id="CAL4891398.1"/>
    </source>
</evidence>
<feature type="compositionally biased region" description="Basic residues" evidence="1">
    <location>
        <begin position="9"/>
        <end position="27"/>
    </location>
</feature>
<accession>A0ABC8VIC4</accession>
<feature type="region of interest" description="Disordered" evidence="1">
    <location>
        <begin position="1"/>
        <end position="28"/>
    </location>
</feature>